<feature type="region of interest" description="Disordered" evidence="1">
    <location>
        <begin position="196"/>
        <end position="243"/>
    </location>
</feature>
<dbReference type="Gramene" id="PSAT_LOCUS21098_t1">
    <property type="protein sequence ID" value="CAL5201903.1"/>
    <property type="gene ID" value="PSAT_LOCUS21098"/>
</dbReference>
<dbReference type="GO" id="GO:0017126">
    <property type="term" value="P:nucleologenesis"/>
    <property type="evidence" value="ECO:0007669"/>
    <property type="project" value="TreeGrafter"/>
</dbReference>
<dbReference type="GO" id="GO:0009507">
    <property type="term" value="C:chloroplast"/>
    <property type="evidence" value="ECO:0007669"/>
    <property type="project" value="TreeGrafter"/>
</dbReference>
<comment type="caution">
    <text evidence="2">The sequence shown here is derived from an EMBL/GenBank/DDBJ whole genome shotgun (WGS) entry which is preliminary data.</text>
</comment>
<dbReference type="PANTHER" id="PTHR33415">
    <property type="entry name" value="PROTEIN EMBRYO DEFECTIVE 514"/>
    <property type="match status" value="1"/>
</dbReference>
<evidence type="ECO:0000256" key="1">
    <source>
        <dbReference type="SAM" id="MobiDB-lite"/>
    </source>
</evidence>
<feature type="compositionally biased region" description="Basic residues" evidence="1">
    <location>
        <begin position="234"/>
        <end position="243"/>
    </location>
</feature>
<dbReference type="AlphaFoldDB" id="A0A9D5AIL1"/>
<dbReference type="Pfam" id="PF11523">
    <property type="entry name" value="DUF3223"/>
    <property type="match status" value="1"/>
</dbReference>
<proteinExistence type="predicted"/>
<dbReference type="GO" id="GO:0005634">
    <property type="term" value="C:nucleus"/>
    <property type="evidence" value="ECO:0007669"/>
    <property type="project" value="TreeGrafter"/>
</dbReference>
<dbReference type="EMBL" id="JAMSHJ010000005">
    <property type="protein sequence ID" value="KAI5410018.1"/>
    <property type="molecule type" value="Genomic_DNA"/>
</dbReference>
<dbReference type="Proteomes" id="UP001058974">
    <property type="component" value="Chromosome 5"/>
</dbReference>
<reference evidence="2 3" key="1">
    <citation type="journal article" date="2022" name="Nat. Genet.">
        <title>Improved pea reference genome and pan-genome highlight genomic features and evolutionary characteristics.</title>
        <authorList>
            <person name="Yang T."/>
            <person name="Liu R."/>
            <person name="Luo Y."/>
            <person name="Hu S."/>
            <person name="Wang D."/>
            <person name="Wang C."/>
            <person name="Pandey M.K."/>
            <person name="Ge S."/>
            <person name="Xu Q."/>
            <person name="Li N."/>
            <person name="Li G."/>
            <person name="Huang Y."/>
            <person name="Saxena R.K."/>
            <person name="Ji Y."/>
            <person name="Li M."/>
            <person name="Yan X."/>
            <person name="He Y."/>
            <person name="Liu Y."/>
            <person name="Wang X."/>
            <person name="Xiang C."/>
            <person name="Varshney R.K."/>
            <person name="Ding H."/>
            <person name="Gao S."/>
            <person name="Zong X."/>
        </authorList>
    </citation>
    <scope>NUCLEOTIDE SEQUENCE [LARGE SCALE GENOMIC DNA]</scope>
    <source>
        <strain evidence="2 3">cv. Zhongwan 6</strain>
    </source>
</reference>
<feature type="region of interest" description="Disordered" evidence="1">
    <location>
        <begin position="40"/>
        <end position="96"/>
    </location>
</feature>
<accession>A0A9D5AIL1</accession>
<dbReference type="Gramene" id="Psat5g193120.1">
    <property type="protein sequence ID" value="Psat5g193120.1.cds"/>
    <property type="gene ID" value="Psat5g193120"/>
</dbReference>
<dbReference type="InterPro" id="IPR044673">
    <property type="entry name" value="DCL-like"/>
</dbReference>
<evidence type="ECO:0000313" key="2">
    <source>
        <dbReference type="EMBL" id="KAI5410018.1"/>
    </source>
</evidence>
<feature type="compositionally biased region" description="Gly residues" evidence="1">
    <location>
        <begin position="208"/>
        <end position="233"/>
    </location>
</feature>
<gene>
    <name evidence="2" type="ORF">KIW84_055480</name>
</gene>
<dbReference type="Gramene" id="Psat05G0548000-T1">
    <property type="protein sequence ID" value="KAI5410018.1"/>
    <property type="gene ID" value="KIW84_055480"/>
</dbReference>
<evidence type="ECO:0000313" key="3">
    <source>
        <dbReference type="Proteomes" id="UP001058974"/>
    </source>
</evidence>
<dbReference type="GO" id="GO:0009658">
    <property type="term" value="P:chloroplast organization"/>
    <property type="evidence" value="ECO:0007669"/>
    <property type="project" value="TreeGrafter"/>
</dbReference>
<dbReference type="FunFam" id="3.10.450.40:FF:000016">
    <property type="entry name" value="Predicted protein"/>
    <property type="match status" value="1"/>
</dbReference>
<sequence>MAEETAPEVVNTNAAVVDTNNTVATAVDTDNAVAAAVDMEVENAVDSKDKRPREENEPKDDIVPKKAKVDEEKSVEEQRLEKFEKTEDGEEKEASDAVKLGPKTFGSSVEMFHYFHKFLNAWPHNLNVNKYEHTMLLELLKNGHAESDKKIGTGVCAFQIREHPRYKNRCYFLIRDDDTADDFSFRKCVDHISPLPEGMQLKPEGNKRSGGGGGNHHGGNGGRGRGGRGGGRGGRGRGGRGRY</sequence>
<dbReference type="PANTHER" id="PTHR33415:SF12">
    <property type="entry name" value="PROTEIN EMBRYO DEFECTIVE 514"/>
    <property type="match status" value="1"/>
</dbReference>
<dbReference type="OrthoDB" id="409625at2759"/>
<feature type="compositionally biased region" description="Basic and acidic residues" evidence="1">
    <location>
        <begin position="45"/>
        <end position="96"/>
    </location>
</feature>
<keyword evidence="3" id="KW-1185">Reference proteome</keyword>
<dbReference type="GO" id="GO:1901259">
    <property type="term" value="P:chloroplast rRNA processing"/>
    <property type="evidence" value="ECO:0007669"/>
    <property type="project" value="TreeGrafter"/>
</dbReference>
<name>A0A9D5AIL1_PEA</name>
<organism evidence="2 3">
    <name type="scientific">Pisum sativum</name>
    <name type="common">Garden pea</name>
    <name type="synonym">Lathyrus oleraceus</name>
    <dbReference type="NCBI Taxonomy" id="3888"/>
    <lineage>
        <taxon>Eukaryota</taxon>
        <taxon>Viridiplantae</taxon>
        <taxon>Streptophyta</taxon>
        <taxon>Embryophyta</taxon>
        <taxon>Tracheophyta</taxon>
        <taxon>Spermatophyta</taxon>
        <taxon>Magnoliopsida</taxon>
        <taxon>eudicotyledons</taxon>
        <taxon>Gunneridae</taxon>
        <taxon>Pentapetalae</taxon>
        <taxon>rosids</taxon>
        <taxon>fabids</taxon>
        <taxon>Fabales</taxon>
        <taxon>Fabaceae</taxon>
        <taxon>Papilionoideae</taxon>
        <taxon>50 kb inversion clade</taxon>
        <taxon>NPAAA clade</taxon>
        <taxon>Hologalegina</taxon>
        <taxon>IRL clade</taxon>
        <taxon>Fabeae</taxon>
        <taxon>Lathyrus</taxon>
    </lineage>
</organism>
<protein>
    <submittedName>
        <fullName evidence="2">Uncharacterized protein</fullName>
    </submittedName>
</protein>
<dbReference type="Gene3D" id="3.10.450.40">
    <property type="match status" value="1"/>
</dbReference>